<dbReference type="SUPFAM" id="SSF51261">
    <property type="entry name" value="Duplicated hybrid motif"/>
    <property type="match status" value="1"/>
</dbReference>
<feature type="domain" description="M23ase beta-sheet core" evidence="1">
    <location>
        <begin position="7"/>
        <end position="58"/>
    </location>
</feature>
<dbReference type="InterPro" id="IPR016047">
    <property type="entry name" value="M23ase_b-sheet_dom"/>
</dbReference>
<dbReference type="Pfam" id="PF01551">
    <property type="entry name" value="Peptidase_M23"/>
    <property type="match status" value="1"/>
</dbReference>
<protein>
    <recommendedName>
        <fullName evidence="1">M23ase beta-sheet core domain-containing protein</fullName>
    </recommendedName>
</protein>
<dbReference type="Proteomes" id="UP000218238">
    <property type="component" value="Unassembled WGS sequence"/>
</dbReference>
<evidence type="ECO:0000259" key="1">
    <source>
        <dbReference type="Pfam" id="PF01551"/>
    </source>
</evidence>
<accession>A0A2A2TC30</accession>
<evidence type="ECO:0000313" key="2">
    <source>
        <dbReference type="EMBL" id="PAX51263.1"/>
    </source>
</evidence>
<dbReference type="Gene3D" id="2.70.70.10">
    <property type="entry name" value="Glucose Permease (Domain IIA)"/>
    <property type="match status" value="1"/>
</dbReference>
<dbReference type="EMBL" id="NTFS01000434">
    <property type="protein sequence ID" value="PAX51263.1"/>
    <property type="molecule type" value="Genomic_DNA"/>
</dbReference>
<dbReference type="AlphaFoldDB" id="A0A2A2TC30"/>
<organism evidence="2 3">
    <name type="scientific">Brunnivagina elsteri CCALA 953</name>
    <dbReference type="NCBI Taxonomy" id="987040"/>
    <lineage>
        <taxon>Bacteria</taxon>
        <taxon>Bacillati</taxon>
        <taxon>Cyanobacteriota</taxon>
        <taxon>Cyanophyceae</taxon>
        <taxon>Nostocales</taxon>
        <taxon>Calotrichaceae</taxon>
        <taxon>Brunnivagina</taxon>
    </lineage>
</organism>
<evidence type="ECO:0000313" key="3">
    <source>
        <dbReference type="Proteomes" id="UP000218238"/>
    </source>
</evidence>
<keyword evidence="3" id="KW-1185">Reference proteome</keyword>
<dbReference type="InterPro" id="IPR011055">
    <property type="entry name" value="Dup_hybrid_motif"/>
</dbReference>
<sequence>MCQAVSFIAVEDTNGRVWVYGHLQSLGQWKANAPVKVGDQIGTVGNQLGSNAHFHLAVGTKAYGGSVAGGTEVNVRNATVSPLQAYWEWRNKN</sequence>
<dbReference type="RefSeq" id="WP_095724388.1">
    <property type="nucleotide sequence ID" value="NZ_NTFS01000434.1"/>
</dbReference>
<name>A0A2A2TC30_9CYAN</name>
<proteinExistence type="predicted"/>
<gene>
    <name evidence="2" type="ORF">CK510_25780</name>
</gene>
<reference evidence="2 3" key="1">
    <citation type="submission" date="2017-08" db="EMBL/GenBank/DDBJ databases">
        <title>Draft genome sequence of filamentous cyanobacterium Calothrix elsteri CCALA 953.</title>
        <authorList>
            <person name="Gagunashvili A.N."/>
            <person name="Elster J."/>
            <person name="Andresson O.S."/>
        </authorList>
    </citation>
    <scope>NUCLEOTIDE SEQUENCE [LARGE SCALE GENOMIC DNA]</scope>
    <source>
        <strain evidence="2 3">CCALA 953</strain>
    </source>
</reference>
<comment type="caution">
    <text evidence="2">The sequence shown here is derived from an EMBL/GenBank/DDBJ whole genome shotgun (WGS) entry which is preliminary data.</text>
</comment>